<dbReference type="InterPro" id="IPR058711">
    <property type="entry name" value="SCO6045-like_C"/>
</dbReference>
<feature type="domain" description="SCO6045-like C-terminal" evidence="1">
    <location>
        <begin position="11"/>
        <end position="94"/>
    </location>
</feature>
<protein>
    <recommendedName>
        <fullName evidence="1">SCO6045-like C-terminal domain-containing protein</fullName>
    </recommendedName>
</protein>
<evidence type="ECO:0000259" key="1">
    <source>
        <dbReference type="Pfam" id="PF26136"/>
    </source>
</evidence>
<dbReference type="Proteomes" id="UP000627838">
    <property type="component" value="Unassembled WGS sequence"/>
</dbReference>
<accession>A0ABR9JXU0</accession>
<evidence type="ECO:0000313" key="3">
    <source>
        <dbReference type="Proteomes" id="UP000627838"/>
    </source>
</evidence>
<evidence type="ECO:0000313" key="2">
    <source>
        <dbReference type="EMBL" id="MBE1535171.1"/>
    </source>
</evidence>
<comment type="caution">
    <text evidence="2">The sequence shown here is derived from an EMBL/GenBank/DDBJ whole genome shotgun (WGS) entry which is preliminary data.</text>
</comment>
<organism evidence="2 3">
    <name type="scientific">Actinomadura algeriensis</name>
    <dbReference type="NCBI Taxonomy" id="1679523"/>
    <lineage>
        <taxon>Bacteria</taxon>
        <taxon>Bacillati</taxon>
        <taxon>Actinomycetota</taxon>
        <taxon>Actinomycetes</taxon>
        <taxon>Streptosporangiales</taxon>
        <taxon>Thermomonosporaceae</taxon>
        <taxon>Actinomadura</taxon>
    </lineage>
</organism>
<sequence length="149" mass="15500">MTGGPLDADLAAAQEALVRAMAAGGPMPPGFDADAVRAAARSVLRKRAAEVAHAWPALAASYGTSWRAAFAAWAAARPTRGSARDGRDFARAHRHELTPGAARELALAEVRWSYGGEGAPRRRAAGVRRVPGGLAIAVLGRARTLARGR</sequence>
<dbReference type="EMBL" id="JADBDZ010000001">
    <property type="protein sequence ID" value="MBE1535171.1"/>
    <property type="molecule type" value="Genomic_DNA"/>
</dbReference>
<proteinExistence type="predicted"/>
<dbReference type="Pfam" id="PF26136">
    <property type="entry name" value="SCO6045_C"/>
    <property type="match status" value="1"/>
</dbReference>
<name>A0ABR9JXU0_9ACTN</name>
<gene>
    <name evidence="2" type="ORF">H4W34_005004</name>
</gene>
<keyword evidence="3" id="KW-1185">Reference proteome</keyword>
<dbReference type="RefSeq" id="WP_225961314.1">
    <property type="nucleotide sequence ID" value="NZ_JADBDZ010000001.1"/>
</dbReference>
<reference evidence="2 3" key="1">
    <citation type="submission" date="2020-10" db="EMBL/GenBank/DDBJ databases">
        <title>Sequencing the genomes of 1000 actinobacteria strains.</title>
        <authorList>
            <person name="Klenk H.-P."/>
        </authorList>
    </citation>
    <scope>NUCLEOTIDE SEQUENCE [LARGE SCALE GENOMIC DNA]</scope>
    <source>
        <strain evidence="2 3">DSM 46744</strain>
    </source>
</reference>